<keyword evidence="4" id="KW-1185">Reference proteome</keyword>
<evidence type="ECO:0000313" key="4">
    <source>
        <dbReference type="Proteomes" id="UP000176009"/>
    </source>
</evidence>
<evidence type="ECO:0000313" key="2">
    <source>
        <dbReference type="EMBL" id="OEY73176.1"/>
    </source>
</evidence>
<accession>A0A2N0TXX7</accession>
<dbReference type="EMBL" id="MJBR01000010">
    <property type="protein sequence ID" value="OEY73176.1"/>
    <property type="molecule type" value="Genomic_DNA"/>
</dbReference>
<gene>
    <name evidence="3" type="ORF">APR40_10515</name>
    <name evidence="2" type="ORF">BHS39_10535</name>
</gene>
<protein>
    <submittedName>
        <fullName evidence="3">Uncharacterized protein</fullName>
    </submittedName>
</protein>
<reference evidence="2 4" key="2">
    <citation type="submission" date="2016-09" db="EMBL/GenBank/DDBJ databases">
        <title>Genome Sequence of Salegentibacter salarius,Isolated from a Marine Solar Saltern of the Yellow Sea in South Korea.</title>
        <authorList>
            <person name="Zheng Q."/>
            <person name="Liu Y."/>
        </authorList>
    </citation>
    <scope>NUCLEOTIDE SEQUENCE [LARGE SCALE GENOMIC DNA]</scope>
    <source>
        <strain evidence="2 4">KCTC 12974</strain>
    </source>
</reference>
<feature type="transmembrane region" description="Helical" evidence="1">
    <location>
        <begin position="35"/>
        <end position="54"/>
    </location>
</feature>
<name>A0A2N0TXX7_9FLAO</name>
<reference evidence="3 5" key="1">
    <citation type="submission" date="2015-10" db="EMBL/GenBank/DDBJ databases">
        <title>Draft genome sequence of Salegentibacter salinarum KCTC 12975.</title>
        <authorList>
            <person name="Lin W."/>
            <person name="Zheng Q."/>
        </authorList>
    </citation>
    <scope>NUCLEOTIDE SEQUENCE [LARGE SCALE GENOMIC DNA]</scope>
    <source>
        <strain evidence="3 5">KCTC 12974</strain>
    </source>
</reference>
<sequence length="73" mass="9063">MFRSENQFDFENINPWEIQFLITNFNKTNGKYKEFYMFYPNLILNTGFLYVFWLKNYKFFKILFSVEKLAIFG</sequence>
<comment type="caution">
    <text evidence="3">The sequence shown here is derived from an EMBL/GenBank/DDBJ whole genome shotgun (WGS) entry which is preliminary data.</text>
</comment>
<dbReference type="AlphaFoldDB" id="A0A2N0TXX7"/>
<organism evidence="3 5">
    <name type="scientific">Salegentibacter salarius</name>
    <dbReference type="NCBI Taxonomy" id="435906"/>
    <lineage>
        <taxon>Bacteria</taxon>
        <taxon>Pseudomonadati</taxon>
        <taxon>Bacteroidota</taxon>
        <taxon>Flavobacteriia</taxon>
        <taxon>Flavobacteriales</taxon>
        <taxon>Flavobacteriaceae</taxon>
        <taxon>Salegentibacter</taxon>
    </lineage>
</organism>
<evidence type="ECO:0000313" key="5">
    <source>
        <dbReference type="Proteomes" id="UP000232533"/>
    </source>
</evidence>
<keyword evidence="1" id="KW-1133">Transmembrane helix</keyword>
<proteinExistence type="predicted"/>
<dbReference type="Proteomes" id="UP000176009">
    <property type="component" value="Unassembled WGS sequence"/>
</dbReference>
<dbReference type="EMBL" id="LKTR01000014">
    <property type="protein sequence ID" value="PKD19508.1"/>
    <property type="molecule type" value="Genomic_DNA"/>
</dbReference>
<keyword evidence="1" id="KW-0812">Transmembrane</keyword>
<dbReference type="Proteomes" id="UP000232533">
    <property type="component" value="Unassembled WGS sequence"/>
</dbReference>
<evidence type="ECO:0000256" key="1">
    <source>
        <dbReference type="SAM" id="Phobius"/>
    </source>
</evidence>
<keyword evidence="1" id="KW-0472">Membrane</keyword>
<evidence type="ECO:0000313" key="3">
    <source>
        <dbReference type="EMBL" id="PKD19508.1"/>
    </source>
</evidence>